<keyword evidence="6 9" id="KW-1133">Transmembrane helix</keyword>
<dbReference type="VEuPathDB" id="FungiDB:TREMEDRAFT_59087"/>
<reference evidence="12 13" key="1">
    <citation type="submission" date="2016-06" db="EMBL/GenBank/DDBJ databases">
        <title>Evolution of pathogenesis and genome organization in the Tremellales.</title>
        <authorList>
            <person name="Cuomo C."/>
            <person name="Litvintseva A."/>
            <person name="Heitman J."/>
            <person name="Chen Y."/>
            <person name="Sun S."/>
            <person name="Springer D."/>
            <person name="Dromer F."/>
            <person name="Young S."/>
            <person name="Zeng Q."/>
            <person name="Chapman S."/>
            <person name="Gujja S."/>
            <person name="Saif S."/>
            <person name="Birren B."/>
        </authorList>
    </citation>
    <scope>NUCLEOTIDE SEQUENCE [LARGE SCALE GENOMIC DNA]</scope>
    <source>
        <strain evidence="12 13">ATCC 28783</strain>
    </source>
</reference>
<comment type="similarity">
    <text evidence="3 9">Belongs to the COA3 family.</text>
</comment>
<feature type="compositionally biased region" description="Basic and acidic residues" evidence="10">
    <location>
        <begin position="80"/>
        <end position="91"/>
    </location>
</feature>
<comment type="caution">
    <text evidence="12">The sequence shown here is derived from an EMBL/GenBank/DDBJ whole genome shotgun (WGS) entry which is preliminary data.</text>
</comment>
<evidence type="ECO:0000256" key="3">
    <source>
        <dbReference type="ARBA" id="ARBA00007035"/>
    </source>
</evidence>
<dbReference type="Pfam" id="PF09813">
    <property type="entry name" value="Coa3_cc"/>
    <property type="match status" value="1"/>
</dbReference>
<evidence type="ECO:0000256" key="7">
    <source>
        <dbReference type="ARBA" id="ARBA00023128"/>
    </source>
</evidence>
<evidence type="ECO:0000259" key="11">
    <source>
        <dbReference type="Pfam" id="PF09813"/>
    </source>
</evidence>
<comment type="subunit">
    <text evidence="4 9">Component of 250-400 kDa complexes called cytochrome oxidase assembly intermediates or COA complexes.</text>
</comment>
<evidence type="ECO:0000256" key="2">
    <source>
        <dbReference type="ARBA" id="ARBA00004304"/>
    </source>
</evidence>
<organism evidence="12 13">
    <name type="scientific">Tremella mesenterica</name>
    <name type="common">Jelly fungus</name>
    <dbReference type="NCBI Taxonomy" id="5217"/>
    <lineage>
        <taxon>Eukaryota</taxon>
        <taxon>Fungi</taxon>
        <taxon>Dikarya</taxon>
        <taxon>Basidiomycota</taxon>
        <taxon>Agaricomycotina</taxon>
        <taxon>Tremellomycetes</taxon>
        <taxon>Tremellales</taxon>
        <taxon>Tremellaceae</taxon>
        <taxon>Tremella</taxon>
    </lineage>
</organism>
<accession>A0A4Q1BWS1</accession>
<dbReference type="InterPro" id="IPR041752">
    <property type="entry name" value="Coa3"/>
</dbReference>
<gene>
    <name evidence="12" type="ORF">M231_00183</name>
</gene>
<keyword evidence="8 9" id="KW-0472">Membrane</keyword>
<feature type="domain" description="Cytochrome c oxidase assembly factor 3 mitochondrial coiled-coil" evidence="11">
    <location>
        <begin position="25"/>
        <end position="68"/>
    </location>
</feature>
<keyword evidence="13" id="KW-1185">Reference proteome</keyword>
<dbReference type="OrthoDB" id="10018333at2759"/>
<dbReference type="EMBL" id="SDIL01000001">
    <property type="protein sequence ID" value="RXK42629.1"/>
    <property type="molecule type" value="Genomic_DNA"/>
</dbReference>
<evidence type="ECO:0000256" key="8">
    <source>
        <dbReference type="ARBA" id="ARBA00023136"/>
    </source>
</evidence>
<dbReference type="STRING" id="5217.A0A4Q1BWS1"/>
<evidence type="ECO:0000256" key="5">
    <source>
        <dbReference type="ARBA" id="ARBA00022692"/>
    </source>
</evidence>
<sequence>MTGTSNPLNGFDTYHPQGHGTSPGLARARRPFRTANFIVGGGLTLFILGVYSYSISAVKQDDFSDVADLLPPLEERRKIRSIEDEERDKRLGSSLESSPPSTTQTISSSPLSWFPRRLSDLSWVQRRGWVETNTNNVTVWGAPNVDSIGRIGDKGTPRSGVKTV</sequence>
<evidence type="ECO:0000256" key="6">
    <source>
        <dbReference type="ARBA" id="ARBA00022989"/>
    </source>
</evidence>
<name>A0A4Q1BWS1_TREME</name>
<dbReference type="InParanoid" id="A0A4Q1BWS1"/>
<comment type="subcellular location">
    <subcellularLocation>
        <location evidence="2">Mitochondrion membrane</location>
        <topology evidence="2">Single-pass membrane protein</topology>
    </subcellularLocation>
</comment>
<evidence type="ECO:0000256" key="9">
    <source>
        <dbReference type="RuleBase" id="RU367056"/>
    </source>
</evidence>
<feature type="region of interest" description="Disordered" evidence="10">
    <location>
        <begin position="1"/>
        <end position="26"/>
    </location>
</feature>
<evidence type="ECO:0000256" key="10">
    <source>
        <dbReference type="SAM" id="MobiDB-lite"/>
    </source>
</evidence>
<dbReference type="GO" id="GO:0005743">
    <property type="term" value="C:mitochondrial inner membrane"/>
    <property type="evidence" value="ECO:0007669"/>
    <property type="project" value="UniProtKB-UniRule"/>
</dbReference>
<keyword evidence="9" id="KW-0999">Mitochondrion inner membrane</keyword>
<keyword evidence="5 9" id="KW-0812">Transmembrane</keyword>
<proteinExistence type="inferred from homology"/>
<feature type="compositionally biased region" description="Low complexity" evidence="10">
    <location>
        <begin position="97"/>
        <end position="109"/>
    </location>
</feature>
<evidence type="ECO:0000256" key="1">
    <source>
        <dbReference type="ARBA" id="ARBA00003064"/>
    </source>
</evidence>
<evidence type="ECO:0000256" key="4">
    <source>
        <dbReference type="ARBA" id="ARBA00011351"/>
    </source>
</evidence>
<keyword evidence="7 9" id="KW-0496">Mitochondrion</keyword>
<dbReference type="GO" id="GO:0033617">
    <property type="term" value="P:mitochondrial respiratory chain complex IV assembly"/>
    <property type="evidence" value="ECO:0007669"/>
    <property type="project" value="UniProtKB-UniRule"/>
</dbReference>
<dbReference type="Proteomes" id="UP000289152">
    <property type="component" value="Unassembled WGS sequence"/>
</dbReference>
<dbReference type="PANTHER" id="PTHR15642">
    <property type="entry name" value="CYTOCHROME C OXIDASE ASSEMBLY FACTOR 3, MITOCHONDRIAL"/>
    <property type="match status" value="1"/>
</dbReference>
<comment type="function">
    <text evidence="1 9">Required for assembly of cytochrome c oxidase (complex IV).</text>
</comment>
<evidence type="ECO:0000313" key="13">
    <source>
        <dbReference type="Proteomes" id="UP000289152"/>
    </source>
</evidence>
<dbReference type="InterPro" id="IPR018628">
    <property type="entry name" value="Coa3_CC"/>
</dbReference>
<feature type="region of interest" description="Disordered" evidence="10">
    <location>
        <begin position="80"/>
        <end position="109"/>
    </location>
</feature>
<dbReference type="OMA" id="FRTANFI"/>
<protein>
    <recommendedName>
        <fullName evidence="9">Cytochrome c oxidase assembly factor 3</fullName>
    </recommendedName>
</protein>
<dbReference type="AlphaFoldDB" id="A0A4Q1BWS1"/>
<evidence type="ECO:0000313" key="12">
    <source>
        <dbReference type="EMBL" id="RXK42629.1"/>
    </source>
</evidence>
<dbReference type="PANTHER" id="PTHR15642:SF3">
    <property type="entry name" value="CYTOCHROME C OXIDASE ASSEMBLY FACTOR 3 HOMOLOG, MITOCHONDRIAL"/>
    <property type="match status" value="1"/>
</dbReference>
<feature type="transmembrane region" description="Helical" evidence="9">
    <location>
        <begin position="35"/>
        <end position="54"/>
    </location>
</feature>